<dbReference type="EMBL" id="KE145367">
    <property type="protein sequence ID" value="EPE28876.1"/>
    <property type="molecule type" value="Genomic_DNA"/>
</dbReference>
<dbReference type="FunFam" id="3.40.50.150:FF:000288">
    <property type="entry name" value="Spermine/spermidine synthase, putative"/>
    <property type="match status" value="1"/>
</dbReference>
<dbReference type="GeneID" id="19459094"/>
<keyword evidence="2" id="KW-0472">Membrane</keyword>
<reference evidence="3 4" key="1">
    <citation type="journal article" date="2013" name="BMC Genomics">
        <title>Genomics-driven discovery of the pneumocandin biosynthetic gene cluster in the fungus Glarea lozoyensis.</title>
        <authorList>
            <person name="Chen L."/>
            <person name="Yue Q."/>
            <person name="Zhang X."/>
            <person name="Xiang M."/>
            <person name="Wang C."/>
            <person name="Li S."/>
            <person name="Che Y."/>
            <person name="Ortiz-Lopez F.J."/>
            <person name="Bills G.F."/>
            <person name="Liu X."/>
            <person name="An Z."/>
        </authorList>
    </citation>
    <scope>NUCLEOTIDE SEQUENCE [LARGE SCALE GENOMIC DNA]</scope>
    <source>
        <strain evidence="4">ATCC 20868 / MF5171</strain>
    </source>
</reference>
<evidence type="ECO:0000256" key="1">
    <source>
        <dbReference type="SAM" id="MobiDB-lite"/>
    </source>
</evidence>
<protein>
    <submittedName>
        <fullName evidence="3">S-adenosyl-L-methionine-dependent methyltransferase</fullName>
    </submittedName>
</protein>
<feature type="region of interest" description="Disordered" evidence="1">
    <location>
        <begin position="1"/>
        <end position="24"/>
    </location>
</feature>
<dbReference type="Proteomes" id="UP000016922">
    <property type="component" value="Unassembled WGS sequence"/>
</dbReference>
<evidence type="ECO:0000313" key="4">
    <source>
        <dbReference type="Proteomes" id="UP000016922"/>
    </source>
</evidence>
<dbReference type="SUPFAM" id="SSF53335">
    <property type="entry name" value="S-adenosyl-L-methionine-dependent methyltransferases"/>
    <property type="match status" value="1"/>
</dbReference>
<keyword evidence="3" id="KW-0489">Methyltransferase</keyword>
<feature type="transmembrane region" description="Helical" evidence="2">
    <location>
        <begin position="120"/>
        <end position="137"/>
    </location>
</feature>
<keyword evidence="2" id="KW-1133">Transmembrane helix</keyword>
<dbReference type="Gene3D" id="3.40.50.150">
    <property type="entry name" value="Vaccinia Virus protein VP39"/>
    <property type="match status" value="1"/>
</dbReference>
<accession>S3DA85</accession>
<dbReference type="InterPro" id="IPR029063">
    <property type="entry name" value="SAM-dependent_MTases_sf"/>
</dbReference>
<sequence>MAPSKKPSKSPGKTTKIPIPQSTDPLLTQENFEKELKALASKAKEETTAKWAREQAWVLIQSGTLLSLAAIYSNVSLLSLSPVYGSIPSSTYHSKGVMSACFLGWSLNLFLKRRIPVKPILLLPVLAAYIPVIQFFLCKFSGTFGGRYGPILIETLSFLPLLFLSVSCTATVLEDLDMNPGRWQWLSDATPGIASYAFYKAVEFYSGNYISGAIGSSIVHTRIGLSLLLTGLYAIFSPSKLLLYTLPAVLHTAIFNTHLPTPYSTASLNAELQQMGWSLVDRQESLTGYISIIESAENRFRVMRCDHSLLGGEWFSRDEGPNEPIYGVFVMLEAVRLVKVEIPAPYRQKSALVIGLGIGTTPAAFIAHGINTTIVEIDPVVHSFATKYFALPTTHTPVIEDAVAFANRTARAGTKYDYIVHDVFTGGAEPIDLFTLEFIQDLYDMLEDWGVIALNYAGDLTLPPSRIITTTIRTIFPSCRIFRESPAPSAAKIADEGRDFTNMVIFCTRTPVEEIAFAYPTAPDFLNSRARKAFLVPQHEVLDSAFKKAEEGEMRVLTRASRAGFEGWQRESALGHWGVMRGVLPPRVWEMW</sequence>
<keyword evidence="2" id="KW-0812">Transmembrane</keyword>
<dbReference type="OrthoDB" id="2016285at2759"/>
<feature type="transmembrane region" description="Helical" evidence="2">
    <location>
        <begin position="149"/>
        <end position="173"/>
    </location>
</feature>
<gene>
    <name evidence="3" type="ORF">GLAREA_00034</name>
</gene>
<dbReference type="GO" id="GO:0008168">
    <property type="term" value="F:methyltransferase activity"/>
    <property type="evidence" value="ECO:0007669"/>
    <property type="project" value="UniProtKB-KW"/>
</dbReference>
<dbReference type="GO" id="GO:0032259">
    <property type="term" value="P:methylation"/>
    <property type="evidence" value="ECO:0007669"/>
    <property type="project" value="UniProtKB-KW"/>
</dbReference>
<dbReference type="AlphaFoldDB" id="S3DA85"/>
<organism evidence="3 4">
    <name type="scientific">Glarea lozoyensis (strain ATCC 20868 / MF5171)</name>
    <dbReference type="NCBI Taxonomy" id="1116229"/>
    <lineage>
        <taxon>Eukaryota</taxon>
        <taxon>Fungi</taxon>
        <taxon>Dikarya</taxon>
        <taxon>Ascomycota</taxon>
        <taxon>Pezizomycotina</taxon>
        <taxon>Leotiomycetes</taxon>
        <taxon>Helotiales</taxon>
        <taxon>Helotiaceae</taxon>
        <taxon>Glarea</taxon>
    </lineage>
</organism>
<dbReference type="RefSeq" id="XP_008082985.1">
    <property type="nucleotide sequence ID" value="XM_008084794.1"/>
</dbReference>
<dbReference type="HOGENOM" id="CLU_017511_2_0_1"/>
<proteinExistence type="predicted"/>
<name>S3DA85_GLAL2</name>
<dbReference type="KEGG" id="glz:GLAREA_00034"/>
<dbReference type="NCBIfam" id="NF037959">
    <property type="entry name" value="MFS_SpdSyn"/>
    <property type="match status" value="1"/>
</dbReference>
<feature type="compositionally biased region" description="Low complexity" evidence="1">
    <location>
        <begin position="1"/>
        <end position="11"/>
    </location>
</feature>
<evidence type="ECO:0000256" key="2">
    <source>
        <dbReference type="SAM" id="Phobius"/>
    </source>
</evidence>
<dbReference type="OMA" id="CFIGWAG"/>
<dbReference type="Pfam" id="PF01564">
    <property type="entry name" value="Spermine_synth"/>
    <property type="match status" value="1"/>
</dbReference>
<evidence type="ECO:0000313" key="3">
    <source>
        <dbReference type="EMBL" id="EPE28876.1"/>
    </source>
</evidence>
<keyword evidence="4" id="KW-1185">Reference proteome</keyword>
<dbReference type="eggNOG" id="ENOG502QTVA">
    <property type="taxonomic scope" value="Eukaryota"/>
</dbReference>
<keyword evidence="3" id="KW-0808">Transferase</keyword>